<dbReference type="EMBL" id="BPLQ01005361">
    <property type="protein sequence ID" value="GIY14395.1"/>
    <property type="molecule type" value="Genomic_DNA"/>
</dbReference>
<dbReference type="Proteomes" id="UP001054837">
    <property type="component" value="Unassembled WGS sequence"/>
</dbReference>
<protein>
    <submittedName>
        <fullName evidence="1">Uncharacterized protein</fullName>
    </submittedName>
</protein>
<dbReference type="AlphaFoldDB" id="A0AAV4QYQ3"/>
<reference evidence="1 2" key="1">
    <citation type="submission" date="2021-06" db="EMBL/GenBank/DDBJ databases">
        <title>Caerostris darwini draft genome.</title>
        <authorList>
            <person name="Kono N."/>
            <person name="Arakawa K."/>
        </authorList>
    </citation>
    <scope>NUCLEOTIDE SEQUENCE [LARGE SCALE GENOMIC DNA]</scope>
</reference>
<organism evidence="1 2">
    <name type="scientific">Caerostris darwini</name>
    <dbReference type="NCBI Taxonomy" id="1538125"/>
    <lineage>
        <taxon>Eukaryota</taxon>
        <taxon>Metazoa</taxon>
        <taxon>Ecdysozoa</taxon>
        <taxon>Arthropoda</taxon>
        <taxon>Chelicerata</taxon>
        <taxon>Arachnida</taxon>
        <taxon>Araneae</taxon>
        <taxon>Araneomorphae</taxon>
        <taxon>Entelegynae</taxon>
        <taxon>Araneoidea</taxon>
        <taxon>Araneidae</taxon>
        <taxon>Caerostris</taxon>
    </lineage>
</organism>
<evidence type="ECO:0000313" key="1">
    <source>
        <dbReference type="EMBL" id="GIY14395.1"/>
    </source>
</evidence>
<accession>A0AAV4QYQ3</accession>
<sequence>MAPLSSSNITDLPLAHRDTVAEELKRPVTALEVQGRRMKIDKNELQTSSFRLEQFKTEDPRENGIWVEDGDVGRKCKPSPAAFTMQTQHVNPRLPRNSQA</sequence>
<keyword evidence="2" id="KW-1185">Reference proteome</keyword>
<name>A0AAV4QYQ3_9ARAC</name>
<proteinExistence type="predicted"/>
<evidence type="ECO:0000313" key="2">
    <source>
        <dbReference type="Proteomes" id="UP001054837"/>
    </source>
</evidence>
<gene>
    <name evidence="1" type="ORF">CDAR_239891</name>
</gene>
<comment type="caution">
    <text evidence="1">The sequence shown here is derived from an EMBL/GenBank/DDBJ whole genome shotgun (WGS) entry which is preliminary data.</text>
</comment>